<dbReference type="PANTHER" id="PTHR10361">
    <property type="entry name" value="SODIUM-BILE ACID COTRANSPORTER"/>
    <property type="match status" value="1"/>
</dbReference>
<feature type="transmembrane region" description="Helical" evidence="8">
    <location>
        <begin position="502"/>
        <end position="519"/>
    </location>
</feature>
<name>A0A7R8ZG75_9CRUS</name>
<organism evidence="9">
    <name type="scientific">Cyprideis torosa</name>
    <dbReference type="NCBI Taxonomy" id="163714"/>
    <lineage>
        <taxon>Eukaryota</taxon>
        <taxon>Metazoa</taxon>
        <taxon>Ecdysozoa</taxon>
        <taxon>Arthropoda</taxon>
        <taxon>Crustacea</taxon>
        <taxon>Oligostraca</taxon>
        <taxon>Ostracoda</taxon>
        <taxon>Podocopa</taxon>
        <taxon>Podocopida</taxon>
        <taxon>Cytherocopina</taxon>
        <taxon>Cytheroidea</taxon>
        <taxon>Cytherideidae</taxon>
        <taxon>Cyprideis</taxon>
    </lineage>
</organism>
<evidence type="ECO:0000256" key="7">
    <source>
        <dbReference type="SAM" id="MobiDB-lite"/>
    </source>
</evidence>
<gene>
    <name evidence="9" type="ORF">CTOB1V02_LOCUS1099</name>
</gene>
<dbReference type="PANTHER" id="PTHR10361:SF28">
    <property type="entry name" value="P3 PROTEIN-RELATED"/>
    <property type="match status" value="1"/>
</dbReference>
<dbReference type="InterPro" id="IPR038770">
    <property type="entry name" value="Na+/solute_symporter_sf"/>
</dbReference>
<proteinExistence type="inferred from homology"/>
<dbReference type="Pfam" id="PF01758">
    <property type="entry name" value="SBF"/>
    <property type="match status" value="1"/>
</dbReference>
<accession>A0A7R8ZG75</accession>
<protein>
    <submittedName>
        <fullName evidence="9">Uncharacterized protein</fullName>
    </submittedName>
</protein>
<dbReference type="EMBL" id="OB660150">
    <property type="protein sequence ID" value="CAD7223105.1"/>
    <property type="molecule type" value="Genomic_DNA"/>
</dbReference>
<evidence type="ECO:0000256" key="2">
    <source>
        <dbReference type="ARBA" id="ARBA00006528"/>
    </source>
</evidence>
<feature type="compositionally biased region" description="Gly residues" evidence="7">
    <location>
        <begin position="745"/>
        <end position="755"/>
    </location>
</feature>
<keyword evidence="4" id="KW-0769">Symport</keyword>
<evidence type="ECO:0000256" key="8">
    <source>
        <dbReference type="SAM" id="Phobius"/>
    </source>
</evidence>
<feature type="transmembrane region" description="Helical" evidence="8">
    <location>
        <begin position="593"/>
        <end position="614"/>
    </location>
</feature>
<evidence type="ECO:0000256" key="5">
    <source>
        <dbReference type="ARBA" id="ARBA00022989"/>
    </source>
</evidence>
<comment type="subcellular location">
    <subcellularLocation>
        <location evidence="1">Membrane</location>
        <topology evidence="1">Multi-pass membrane protein</topology>
    </subcellularLocation>
</comment>
<dbReference type="InterPro" id="IPR004710">
    <property type="entry name" value="Bilac:Na_transpt"/>
</dbReference>
<feature type="transmembrane region" description="Helical" evidence="8">
    <location>
        <begin position="539"/>
        <end position="558"/>
    </location>
</feature>
<feature type="transmembrane region" description="Helical" evidence="8">
    <location>
        <begin position="434"/>
        <end position="456"/>
    </location>
</feature>
<feature type="transmembrane region" description="Helical" evidence="8">
    <location>
        <begin position="564"/>
        <end position="586"/>
    </location>
</feature>
<evidence type="ECO:0000256" key="3">
    <source>
        <dbReference type="ARBA" id="ARBA00022692"/>
    </source>
</evidence>
<feature type="transmembrane region" description="Helical" evidence="8">
    <location>
        <begin position="406"/>
        <end position="428"/>
    </location>
</feature>
<dbReference type="GO" id="GO:0008757">
    <property type="term" value="F:S-adenosylmethionine-dependent methyltransferase activity"/>
    <property type="evidence" value="ECO:0007669"/>
    <property type="project" value="InterPro"/>
</dbReference>
<comment type="similarity">
    <text evidence="2">Belongs to the bile acid:sodium symporter (BASS) (TC 2.A.28) family.</text>
</comment>
<reference evidence="9" key="1">
    <citation type="submission" date="2020-11" db="EMBL/GenBank/DDBJ databases">
        <authorList>
            <person name="Tran Van P."/>
        </authorList>
    </citation>
    <scope>NUCLEOTIDE SEQUENCE</scope>
</reference>
<dbReference type="Gene3D" id="1.20.1530.20">
    <property type="match status" value="1"/>
</dbReference>
<dbReference type="SUPFAM" id="SSF53335">
    <property type="entry name" value="S-adenosyl-L-methionine-dependent methyltransferases"/>
    <property type="match status" value="1"/>
</dbReference>
<feature type="transmembrane region" description="Helical" evidence="8">
    <location>
        <begin position="468"/>
        <end position="490"/>
    </location>
</feature>
<dbReference type="Pfam" id="PF08241">
    <property type="entry name" value="Methyltransf_11"/>
    <property type="match status" value="1"/>
</dbReference>
<evidence type="ECO:0000256" key="1">
    <source>
        <dbReference type="ARBA" id="ARBA00004141"/>
    </source>
</evidence>
<sequence length="763" mass="84297">MADNQNSTAGTDQRKYISSMKYPDGIPDFDSTIVNDSTTQEQTKEFYSQWAQKYEDDMAKTKYNGPEIIKQTFLSLDVPKTIKILDVLGGTGLVAQKLREAGCTNIDALDGSADMLRVGKEKGRFNETHCAIIGRGRRSNIPDETYELQTSSGSWAPGHMYTDAFDELIRIMKKYGIFIWIRRNGYEKISPEYAEFDSEIEKRVKEGQWKHLKDPRDVEDYVLASSLSKREASVSPQKRLADDSFPSDYNVTYHPLNGTSERLETKERRYTLITVIPPEHGVPPLGSVEAVIGDPSHAEVVSKGIQRASIIHVDPTWWKENQNFTFNITGVFLGHTTFHVRVRDPNGTIQAESPMVQLSVLRQESILEKIFIWSVMGLVSMAYINMGCTLDLSVIKGSLIKPFAPAVGLLSQYFFMPLASFGLAFLFFPEPGFQLGLFVTGCSPGGGASNIWTYMLEGNLNLSITMTFISTLVAFVALPAWIFSLGQIIFIKSRLVIPYPNIGYVLFLLIVPMSVGVLIKRYIPSLAKILIRLIRPFSAILLVYIFTFGIYANLYIFFLLTWQVVLAAMSLIWLGFGFGGVFAYLLKFPTKDVIAIAIETGIQNTGVAIVLLRFSLPQPDADLTLAVPIMASTVMPIPLAVVYMYQVIMRCRREGKTNIGTLYIARDGAIARDGVRGQIRMRRCAGGRGESSMDPFVGEAGERVLMEDEPRRGAANAAANPGVHQQPSAAVAGERNNPLALVAENGGGTAGGGSRKNGCARAV</sequence>
<dbReference type="Gene3D" id="3.40.50.150">
    <property type="entry name" value="Vaccinia Virus protein VP39"/>
    <property type="match status" value="1"/>
</dbReference>
<feature type="compositionally biased region" description="Low complexity" evidence="7">
    <location>
        <begin position="713"/>
        <end position="722"/>
    </location>
</feature>
<evidence type="ECO:0000313" key="9">
    <source>
        <dbReference type="EMBL" id="CAD7223105.1"/>
    </source>
</evidence>
<evidence type="ECO:0000256" key="4">
    <source>
        <dbReference type="ARBA" id="ARBA00022847"/>
    </source>
</evidence>
<dbReference type="OrthoDB" id="203097at2759"/>
<dbReference type="AlphaFoldDB" id="A0A7R8ZG75"/>
<feature type="region of interest" description="Disordered" evidence="7">
    <location>
        <begin position="711"/>
        <end position="763"/>
    </location>
</feature>
<keyword evidence="4" id="KW-0813">Transport</keyword>
<dbReference type="GO" id="GO:0016020">
    <property type="term" value="C:membrane"/>
    <property type="evidence" value="ECO:0007669"/>
    <property type="project" value="UniProtKB-SubCell"/>
</dbReference>
<dbReference type="GO" id="GO:0015293">
    <property type="term" value="F:symporter activity"/>
    <property type="evidence" value="ECO:0007669"/>
    <property type="project" value="UniProtKB-KW"/>
</dbReference>
<dbReference type="InterPro" id="IPR002657">
    <property type="entry name" value="BilAc:Na_symport/Acr3"/>
</dbReference>
<dbReference type="InterPro" id="IPR029063">
    <property type="entry name" value="SAM-dependent_MTases_sf"/>
</dbReference>
<dbReference type="InterPro" id="IPR013216">
    <property type="entry name" value="Methyltransf_11"/>
</dbReference>
<keyword evidence="6 8" id="KW-0472">Membrane</keyword>
<keyword evidence="3 8" id="KW-0812">Transmembrane</keyword>
<keyword evidence="5 8" id="KW-1133">Transmembrane helix</keyword>
<feature type="transmembrane region" description="Helical" evidence="8">
    <location>
        <begin position="626"/>
        <end position="645"/>
    </location>
</feature>
<feature type="transmembrane region" description="Helical" evidence="8">
    <location>
        <begin position="370"/>
        <end position="394"/>
    </location>
</feature>
<evidence type="ECO:0000256" key="6">
    <source>
        <dbReference type="ARBA" id="ARBA00023136"/>
    </source>
</evidence>